<keyword evidence="8" id="KW-0449">Lipoprotein</keyword>
<evidence type="ECO:0000256" key="4">
    <source>
        <dbReference type="ARBA" id="ARBA00022622"/>
    </source>
</evidence>
<evidence type="ECO:0000256" key="8">
    <source>
        <dbReference type="ARBA" id="ARBA00023288"/>
    </source>
</evidence>
<evidence type="ECO:0000256" key="2">
    <source>
        <dbReference type="ARBA" id="ARBA00009748"/>
    </source>
</evidence>
<dbReference type="EMBL" id="JBEAFC010000001">
    <property type="protein sequence ID" value="KAL1568970.1"/>
    <property type="molecule type" value="Genomic_DNA"/>
</dbReference>
<name>A0ABD1IKF6_SALDI</name>
<reference evidence="11 12" key="1">
    <citation type="submission" date="2024-06" db="EMBL/GenBank/DDBJ databases">
        <title>A chromosome level genome sequence of Diviner's sage (Salvia divinorum).</title>
        <authorList>
            <person name="Ford S.A."/>
            <person name="Ro D.-K."/>
            <person name="Ness R.W."/>
            <person name="Phillips M.A."/>
        </authorList>
    </citation>
    <scope>NUCLEOTIDE SEQUENCE [LARGE SCALE GENOMIC DNA]</scope>
    <source>
        <strain evidence="11">SAF-2024a</strain>
        <tissue evidence="11">Leaf</tissue>
    </source>
</reference>
<proteinExistence type="inferred from homology"/>
<dbReference type="Pfam" id="PF14368">
    <property type="entry name" value="LTP_2"/>
    <property type="match status" value="1"/>
</dbReference>
<dbReference type="SMART" id="SM00499">
    <property type="entry name" value="AAI"/>
    <property type="match status" value="1"/>
</dbReference>
<feature type="chain" id="PRO_5044838595" description="Bifunctional inhibitor/plant lipid transfer protein/seed storage helical domain-containing protein" evidence="9">
    <location>
        <begin position="27"/>
        <end position="147"/>
    </location>
</feature>
<comment type="subcellular location">
    <subcellularLocation>
        <location evidence="1">Cell membrane</location>
        <topology evidence="1">Lipid-anchor</topology>
        <topology evidence="1">GPI-anchor</topology>
    </subcellularLocation>
</comment>
<keyword evidence="3" id="KW-1003">Cell membrane</keyword>
<protein>
    <recommendedName>
        <fullName evidence="10">Bifunctional inhibitor/plant lipid transfer protein/seed storage helical domain-containing protein</fullName>
    </recommendedName>
</protein>
<dbReference type="GO" id="GO:0005886">
    <property type="term" value="C:plasma membrane"/>
    <property type="evidence" value="ECO:0007669"/>
    <property type="project" value="UniProtKB-SubCell"/>
</dbReference>
<organism evidence="11 12">
    <name type="scientific">Salvia divinorum</name>
    <name type="common">Maria pastora</name>
    <name type="synonym">Diviner's sage</name>
    <dbReference type="NCBI Taxonomy" id="28513"/>
    <lineage>
        <taxon>Eukaryota</taxon>
        <taxon>Viridiplantae</taxon>
        <taxon>Streptophyta</taxon>
        <taxon>Embryophyta</taxon>
        <taxon>Tracheophyta</taxon>
        <taxon>Spermatophyta</taxon>
        <taxon>Magnoliopsida</taxon>
        <taxon>eudicotyledons</taxon>
        <taxon>Gunneridae</taxon>
        <taxon>Pentapetalae</taxon>
        <taxon>asterids</taxon>
        <taxon>lamiids</taxon>
        <taxon>Lamiales</taxon>
        <taxon>Lamiaceae</taxon>
        <taxon>Nepetoideae</taxon>
        <taxon>Mentheae</taxon>
        <taxon>Salviinae</taxon>
        <taxon>Salvia</taxon>
        <taxon>Salvia subgen. Calosphace</taxon>
    </lineage>
</organism>
<evidence type="ECO:0000256" key="7">
    <source>
        <dbReference type="ARBA" id="ARBA00023180"/>
    </source>
</evidence>
<evidence type="ECO:0000256" key="1">
    <source>
        <dbReference type="ARBA" id="ARBA00004609"/>
    </source>
</evidence>
<evidence type="ECO:0000313" key="11">
    <source>
        <dbReference type="EMBL" id="KAL1568970.1"/>
    </source>
</evidence>
<dbReference type="AlphaFoldDB" id="A0ABD1IKF6"/>
<evidence type="ECO:0000313" key="12">
    <source>
        <dbReference type="Proteomes" id="UP001567538"/>
    </source>
</evidence>
<gene>
    <name evidence="11" type="ORF">AAHA92_00507</name>
</gene>
<feature type="signal peptide" evidence="9">
    <location>
        <begin position="1"/>
        <end position="26"/>
    </location>
</feature>
<dbReference type="InterPro" id="IPR036312">
    <property type="entry name" value="Bifun_inhib/LTP/seed_sf"/>
</dbReference>
<dbReference type="Gene3D" id="1.10.110.10">
    <property type="entry name" value="Plant lipid-transfer and hydrophobic proteins"/>
    <property type="match status" value="1"/>
</dbReference>
<dbReference type="CDD" id="cd00010">
    <property type="entry name" value="AAI_LTSS"/>
    <property type="match status" value="1"/>
</dbReference>
<dbReference type="InterPro" id="IPR016140">
    <property type="entry name" value="Bifunc_inhib/LTP/seed_store"/>
</dbReference>
<evidence type="ECO:0000256" key="9">
    <source>
        <dbReference type="SAM" id="SignalP"/>
    </source>
</evidence>
<evidence type="ECO:0000256" key="6">
    <source>
        <dbReference type="ARBA" id="ARBA00023157"/>
    </source>
</evidence>
<dbReference type="InterPro" id="IPR043325">
    <property type="entry name" value="LTSS"/>
</dbReference>
<keyword evidence="4" id="KW-0472">Membrane</keyword>
<keyword evidence="4" id="KW-0336">GPI-anchor</keyword>
<comment type="similarity">
    <text evidence="2">Belongs to the plant LTP family.</text>
</comment>
<keyword evidence="6" id="KW-1015">Disulfide bond</keyword>
<sequence>MAISSLTIAAVMTVAVLLAAGRVAEGQPDCANKLLPCAAYLNSTKPSSECCDAMRTVVTTQLACLCGLIKNPGALPVNITQALELPKHCNLSSDTTACNAIAGAPGSSSLPPPATPGGNGNGGNGAGALTRMGMPALLLASAFTFFY</sequence>
<evidence type="ECO:0000259" key="10">
    <source>
        <dbReference type="SMART" id="SM00499"/>
    </source>
</evidence>
<dbReference type="Proteomes" id="UP001567538">
    <property type="component" value="Unassembled WGS sequence"/>
</dbReference>
<keyword evidence="5 9" id="KW-0732">Signal</keyword>
<keyword evidence="12" id="KW-1185">Reference proteome</keyword>
<accession>A0ABD1IKF6</accession>
<evidence type="ECO:0000256" key="5">
    <source>
        <dbReference type="ARBA" id="ARBA00022729"/>
    </source>
</evidence>
<dbReference type="PANTHER" id="PTHR33044">
    <property type="entry name" value="BIFUNCTIONAL INHIBITOR/LIPID-TRANSFER PROTEIN/SEED STORAGE 2S ALBUMIN SUPERFAMILY PROTEIN-RELATED"/>
    <property type="match status" value="1"/>
</dbReference>
<keyword evidence="7" id="KW-0325">Glycoprotein</keyword>
<comment type="caution">
    <text evidence="11">The sequence shown here is derived from an EMBL/GenBank/DDBJ whole genome shotgun (WGS) entry which is preliminary data.</text>
</comment>
<dbReference type="SUPFAM" id="SSF47699">
    <property type="entry name" value="Bifunctional inhibitor/lipid-transfer protein/seed storage 2S albumin"/>
    <property type="match status" value="1"/>
</dbReference>
<evidence type="ECO:0000256" key="3">
    <source>
        <dbReference type="ARBA" id="ARBA00022475"/>
    </source>
</evidence>
<feature type="domain" description="Bifunctional inhibitor/plant lipid transfer protein/seed storage helical" evidence="10">
    <location>
        <begin position="30"/>
        <end position="98"/>
    </location>
</feature>
<dbReference type="GO" id="GO:0098552">
    <property type="term" value="C:side of membrane"/>
    <property type="evidence" value="ECO:0007669"/>
    <property type="project" value="UniProtKB-KW"/>
</dbReference>